<accession>A0A9D4RMD6</accession>
<reference evidence="2" key="2">
    <citation type="submission" date="2020-11" db="EMBL/GenBank/DDBJ databases">
        <authorList>
            <person name="McCartney M.A."/>
            <person name="Auch B."/>
            <person name="Kono T."/>
            <person name="Mallez S."/>
            <person name="Becker A."/>
            <person name="Gohl D.M."/>
            <person name="Silverstein K.A.T."/>
            <person name="Koren S."/>
            <person name="Bechman K.B."/>
            <person name="Herman A."/>
            <person name="Abrahante J.E."/>
            <person name="Garbe J."/>
        </authorList>
    </citation>
    <scope>NUCLEOTIDE SEQUENCE</scope>
    <source>
        <strain evidence="2">Duluth1</strain>
        <tissue evidence="2">Whole animal</tissue>
    </source>
</reference>
<comment type="caution">
    <text evidence="2">The sequence shown here is derived from an EMBL/GenBank/DDBJ whole genome shotgun (WGS) entry which is preliminary data.</text>
</comment>
<dbReference type="AlphaFoldDB" id="A0A9D4RMD6"/>
<feature type="compositionally biased region" description="Basic and acidic residues" evidence="1">
    <location>
        <begin position="1"/>
        <end position="33"/>
    </location>
</feature>
<sequence>MDKERTLYRDRNVRSREGVKERSYARTQGRDQARPYPKKRSPKLDRARTLQRDRTPDRTSERSSEKPIAVSYSPKRDIPPCSVPSKSREEREYPARSIISGRQLPPLRVTVGETEDLQPPRKVRKIDTHLLTRNERRRIVNCLFLDVPERSNTLRHMCFIIMFLASSRRVFQKLIQISFKAVSMLWRW</sequence>
<feature type="compositionally biased region" description="Basic and acidic residues" evidence="1">
    <location>
        <begin position="42"/>
        <end position="65"/>
    </location>
</feature>
<organism evidence="2 3">
    <name type="scientific">Dreissena polymorpha</name>
    <name type="common">Zebra mussel</name>
    <name type="synonym">Mytilus polymorpha</name>
    <dbReference type="NCBI Taxonomy" id="45954"/>
    <lineage>
        <taxon>Eukaryota</taxon>
        <taxon>Metazoa</taxon>
        <taxon>Spiralia</taxon>
        <taxon>Lophotrochozoa</taxon>
        <taxon>Mollusca</taxon>
        <taxon>Bivalvia</taxon>
        <taxon>Autobranchia</taxon>
        <taxon>Heteroconchia</taxon>
        <taxon>Euheterodonta</taxon>
        <taxon>Imparidentia</taxon>
        <taxon>Neoheterodontei</taxon>
        <taxon>Myida</taxon>
        <taxon>Dreissenoidea</taxon>
        <taxon>Dreissenidae</taxon>
        <taxon>Dreissena</taxon>
    </lineage>
</organism>
<reference evidence="2" key="1">
    <citation type="journal article" date="2019" name="bioRxiv">
        <title>The Genome of the Zebra Mussel, Dreissena polymorpha: A Resource for Invasive Species Research.</title>
        <authorList>
            <person name="McCartney M.A."/>
            <person name="Auch B."/>
            <person name="Kono T."/>
            <person name="Mallez S."/>
            <person name="Zhang Y."/>
            <person name="Obille A."/>
            <person name="Becker A."/>
            <person name="Abrahante J.E."/>
            <person name="Garbe J."/>
            <person name="Badalamenti J.P."/>
            <person name="Herman A."/>
            <person name="Mangelson H."/>
            <person name="Liachko I."/>
            <person name="Sullivan S."/>
            <person name="Sone E.D."/>
            <person name="Koren S."/>
            <person name="Silverstein K.A.T."/>
            <person name="Beckman K.B."/>
            <person name="Gohl D.M."/>
        </authorList>
    </citation>
    <scope>NUCLEOTIDE SEQUENCE</scope>
    <source>
        <strain evidence="2">Duluth1</strain>
        <tissue evidence="2">Whole animal</tissue>
    </source>
</reference>
<feature type="region of interest" description="Disordered" evidence="1">
    <location>
        <begin position="1"/>
        <end position="95"/>
    </location>
</feature>
<evidence type="ECO:0000256" key="1">
    <source>
        <dbReference type="SAM" id="MobiDB-lite"/>
    </source>
</evidence>
<name>A0A9D4RMD6_DREPO</name>
<evidence type="ECO:0000313" key="2">
    <source>
        <dbReference type="EMBL" id="KAH3871575.1"/>
    </source>
</evidence>
<evidence type="ECO:0000313" key="3">
    <source>
        <dbReference type="Proteomes" id="UP000828390"/>
    </source>
</evidence>
<dbReference type="Proteomes" id="UP000828390">
    <property type="component" value="Unassembled WGS sequence"/>
</dbReference>
<dbReference type="EMBL" id="JAIWYP010000002">
    <property type="protein sequence ID" value="KAH3871575.1"/>
    <property type="molecule type" value="Genomic_DNA"/>
</dbReference>
<keyword evidence="3" id="KW-1185">Reference proteome</keyword>
<protein>
    <submittedName>
        <fullName evidence="2">Uncharacterized protein</fullName>
    </submittedName>
</protein>
<gene>
    <name evidence="2" type="ORF">DPMN_034780</name>
</gene>
<proteinExistence type="predicted"/>